<evidence type="ECO:0000313" key="9">
    <source>
        <dbReference type="EMBL" id="KAK4119316.1"/>
    </source>
</evidence>
<dbReference type="CDD" id="cd09270">
    <property type="entry name" value="RNase_H2-B"/>
    <property type="match status" value="1"/>
</dbReference>
<evidence type="ECO:0000256" key="3">
    <source>
        <dbReference type="ARBA" id="ARBA00023242"/>
    </source>
</evidence>
<evidence type="ECO:0000256" key="5">
    <source>
        <dbReference type="ARBA" id="ARBA00033464"/>
    </source>
</evidence>
<accession>A0AAN6YYZ5</accession>
<feature type="region of interest" description="Disordered" evidence="6">
    <location>
        <begin position="1"/>
        <end position="23"/>
    </location>
</feature>
<dbReference type="GO" id="GO:0032299">
    <property type="term" value="C:ribonuclease H2 complex"/>
    <property type="evidence" value="ECO:0007669"/>
    <property type="project" value="InterPro"/>
</dbReference>
<feature type="compositionally biased region" description="Low complexity" evidence="6">
    <location>
        <begin position="276"/>
        <end position="300"/>
    </location>
</feature>
<comment type="subcellular location">
    <subcellularLocation>
        <location evidence="1">Nucleus</location>
    </subcellularLocation>
</comment>
<gene>
    <name evidence="9" type="ORF">N657DRAFT_650279</name>
</gene>
<proteinExistence type="predicted"/>
<dbReference type="Pfam" id="PF17745">
    <property type="entry name" value="Ydr279_N"/>
    <property type="match status" value="1"/>
</dbReference>
<organism evidence="9 10">
    <name type="scientific">Parathielavia appendiculata</name>
    <dbReference type="NCBI Taxonomy" id="2587402"/>
    <lineage>
        <taxon>Eukaryota</taxon>
        <taxon>Fungi</taxon>
        <taxon>Dikarya</taxon>
        <taxon>Ascomycota</taxon>
        <taxon>Pezizomycotina</taxon>
        <taxon>Sordariomycetes</taxon>
        <taxon>Sordariomycetidae</taxon>
        <taxon>Sordariales</taxon>
        <taxon>Chaetomiaceae</taxon>
        <taxon>Parathielavia</taxon>
    </lineage>
</organism>
<evidence type="ECO:0000256" key="4">
    <source>
        <dbReference type="ARBA" id="ARBA00024778"/>
    </source>
</evidence>
<keyword evidence="10" id="KW-1185">Reference proteome</keyword>
<dbReference type="PANTHER" id="PTHR13383">
    <property type="entry name" value="RIBONUCLEASE H2 SUBUNIT B"/>
    <property type="match status" value="1"/>
</dbReference>
<dbReference type="PANTHER" id="PTHR13383:SF11">
    <property type="entry name" value="RIBONUCLEASE H2 SUBUNIT B"/>
    <property type="match status" value="1"/>
</dbReference>
<reference evidence="9" key="2">
    <citation type="submission" date="2023-05" db="EMBL/GenBank/DDBJ databases">
        <authorList>
            <consortium name="Lawrence Berkeley National Laboratory"/>
            <person name="Steindorff A."/>
            <person name="Hensen N."/>
            <person name="Bonometti L."/>
            <person name="Westerberg I."/>
            <person name="Brannstrom I.O."/>
            <person name="Guillou S."/>
            <person name="Cros-Aarteil S."/>
            <person name="Calhoun S."/>
            <person name="Haridas S."/>
            <person name="Kuo A."/>
            <person name="Mondo S."/>
            <person name="Pangilinan J."/>
            <person name="Riley R."/>
            <person name="Labutti K."/>
            <person name="Andreopoulos B."/>
            <person name="Lipzen A."/>
            <person name="Chen C."/>
            <person name="Yanf M."/>
            <person name="Daum C."/>
            <person name="Ng V."/>
            <person name="Clum A."/>
            <person name="Ohm R."/>
            <person name="Martin F."/>
            <person name="Silar P."/>
            <person name="Natvig D."/>
            <person name="Lalanne C."/>
            <person name="Gautier V."/>
            <person name="Ament-Velasquez S.L."/>
            <person name="Kruys A."/>
            <person name="Hutchinson M.I."/>
            <person name="Powell A.J."/>
            <person name="Barry K."/>
            <person name="Miller A.N."/>
            <person name="Grigoriev I.V."/>
            <person name="Debuchy R."/>
            <person name="Gladieux P."/>
            <person name="Thoren M.H."/>
            <person name="Johannesson H."/>
        </authorList>
    </citation>
    <scope>NUCLEOTIDE SEQUENCE</scope>
    <source>
        <strain evidence="9">CBS 731.68</strain>
    </source>
</reference>
<comment type="function">
    <text evidence="4">Non catalytic subunit of RNase H2, an endonuclease that specifically degrades the RNA of RNA:DNA hybrids. Participates in DNA replication, possibly by mediating the removal of lagging-strand Okazaki fragment RNA primers during DNA replication. Mediates the excision of single ribonucleotides from DNA:RNA duplexes.</text>
</comment>
<reference evidence="9" key="1">
    <citation type="journal article" date="2023" name="Mol. Phylogenet. Evol.">
        <title>Genome-scale phylogeny and comparative genomics of the fungal order Sordariales.</title>
        <authorList>
            <person name="Hensen N."/>
            <person name="Bonometti L."/>
            <person name="Westerberg I."/>
            <person name="Brannstrom I.O."/>
            <person name="Guillou S."/>
            <person name="Cros-Aarteil S."/>
            <person name="Calhoun S."/>
            <person name="Haridas S."/>
            <person name="Kuo A."/>
            <person name="Mondo S."/>
            <person name="Pangilinan J."/>
            <person name="Riley R."/>
            <person name="LaButti K."/>
            <person name="Andreopoulos B."/>
            <person name="Lipzen A."/>
            <person name="Chen C."/>
            <person name="Yan M."/>
            <person name="Daum C."/>
            <person name="Ng V."/>
            <person name="Clum A."/>
            <person name="Steindorff A."/>
            <person name="Ohm R.A."/>
            <person name="Martin F."/>
            <person name="Silar P."/>
            <person name="Natvig D.O."/>
            <person name="Lalanne C."/>
            <person name="Gautier V."/>
            <person name="Ament-Velasquez S.L."/>
            <person name="Kruys A."/>
            <person name="Hutchinson M.I."/>
            <person name="Powell A.J."/>
            <person name="Barry K."/>
            <person name="Miller A.N."/>
            <person name="Grigoriev I.V."/>
            <person name="Debuchy R."/>
            <person name="Gladieux P."/>
            <person name="Hiltunen Thoren M."/>
            <person name="Johannesson H."/>
        </authorList>
    </citation>
    <scope>NUCLEOTIDE SEQUENCE</scope>
    <source>
        <strain evidence="9">CBS 731.68</strain>
    </source>
</reference>
<dbReference type="GeneID" id="87830673"/>
<dbReference type="InterPro" id="IPR040456">
    <property type="entry name" value="RNase_H2_suB"/>
</dbReference>
<evidence type="ECO:0000256" key="6">
    <source>
        <dbReference type="SAM" id="MobiDB-lite"/>
    </source>
</evidence>
<comment type="caution">
    <text evidence="9">The sequence shown here is derived from an EMBL/GenBank/DDBJ whole genome shotgun (WGS) entry which is preliminary data.</text>
</comment>
<dbReference type="InterPro" id="IPR041195">
    <property type="entry name" value="Rnh202_N"/>
</dbReference>
<name>A0AAN6YYZ5_9PEZI</name>
<feature type="domain" description="Ribonuclease H2 subunit B wHTH" evidence="7">
    <location>
        <begin position="139"/>
        <end position="353"/>
    </location>
</feature>
<feature type="region of interest" description="Disordered" evidence="6">
    <location>
        <begin position="258"/>
        <end position="300"/>
    </location>
</feature>
<dbReference type="Pfam" id="PF09468">
    <property type="entry name" value="RNase_H2-Ydr279"/>
    <property type="match status" value="1"/>
</dbReference>
<evidence type="ECO:0000256" key="1">
    <source>
        <dbReference type="ARBA" id="ARBA00004123"/>
    </source>
</evidence>
<dbReference type="Gene3D" id="1.10.20.120">
    <property type="match status" value="1"/>
</dbReference>
<feature type="region of interest" description="Disordered" evidence="6">
    <location>
        <begin position="382"/>
        <end position="427"/>
    </location>
</feature>
<evidence type="ECO:0000313" key="10">
    <source>
        <dbReference type="Proteomes" id="UP001302602"/>
    </source>
</evidence>
<protein>
    <recommendedName>
        <fullName evidence="2">Ribonuclease H2 subunit B</fullName>
    </recommendedName>
    <alternativeName>
        <fullName evidence="5">Ribonuclease HI subunit B</fullName>
    </alternativeName>
</protein>
<dbReference type="GO" id="GO:0005654">
    <property type="term" value="C:nucleoplasm"/>
    <property type="evidence" value="ECO:0007669"/>
    <property type="project" value="TreeGrafter"/>
</dbReference>
<evidence type="ECO:0000256" key="2">
    <source>
        <dbReference type="ARBA" id="ARBA00019062"/>
    </source>
</evidence>
<dbReference type="RefSeq" id="XP_062643089.1">
    <property type="nucleotide sequence ID" value="XM_062793904.1"/>
</dbReference>
<dbReference type="GO" id="GO:0006401">
    <property type="term" value="P:RNA catabolic process"/>
    <property type="evidence" value="ECO:0007669"/>
    <property type="project" value="TreeGrafter"/>
</dbReference>
<dbReference type="AlphaFoldDB" id="A0AAN6YYZ5"/>
<keyword evidence="3" id="KW-0539">Nucleus</keyword>
<evidence type="ECO:0000259" key="8">
    <source>
        <dbReference type="Pfam" id="PF17745"/>
    </source>
</evidence>
<sequence>MAKTRSKGTAGTASSKKDDKKGVTTVKASTSIYTLPVESKKPPKLFILPKTATSSARIVTLQHPRYSKPNRYLLCPEAGFFEFTNISPPKSAPRSWLIAPNNTTTIGNDNDTSIASSQLSAQITESPALYLATPYDPLFLLLPALFVTNAATTGQKRMFLSLEDHLDNTPDPSKHLAELLSTCPALRNLIEARLAAVCDAVQAGDEDMYRVNEAKLLAEVWGKARRMMGDGGRLPGSMEERFVRRELEAPVLGVKVARGGNEAGGERSSGSATPLSGEESAESQSSFSSVETSAGSGSEVSVVSTTATSAATEEDVASAMTASAEVVKLQRLRVAFNFICSSYIAPPIAEMLKTRLAKATELVDFKPLDEYLERLTKLRQEAATARTTDYSRKRAADEEEDERAEKRRKKEAEEKAKKANMSRGVKELMKVNTSGMKKLSDFFMKKT</sequence>
<evidence type="ECO:0000259" key="7">
    <source>
        <dbReference type="Pfam" id="PF09468"/>
    </source>
</evidence>
<dbReference type="EMBL" id="MU853250">
    <property type="protein sequence ID" value="KAK4119316.1"/>
    <property type="molecule type" value="Genomic_DNA"/>
</dbReference>
<feature type="domain" description="Rnh202 triple barrel" evidence="8">
    <location>
        <begin position="47"/>
        <end position="136"/>
    </location>
</feature>
<dbReference type="Proteomes" id="UP001302602">
    <property type="component" value="Unassembled WGS sequence"/>
</dbReference>
<dbReference type="InterPro" id="IPR019024">
    <property type="entry name" value="RNase_H2_suB_wHTH"/>
</dbReference>